<dbReference type="EMBL" id="CM029040">
    <property type="protein sequence ID" value="KAG2636898.1"/>
    <property type="molecule type" value="Genomic_DNA"/>
</dbReference>
<keyword evidence="3" id="KW-1185">Reference proteome</keyword>
<feature type="compositionally biased region" description="Basic and acidic residues" evidence="1">
    <location>
        <begin position="46"/>
        <end position="60"/>
    </location>
</feature>
<comment type="caution">
    <text evidence="2">The sequence shown here is derived from an EMBL/GenBank/DDBJ whole genome shotgun (WGS) entry which is preliminary data.</text>
</comment>
<evidence type="ECO:0000313" key="2">
    <source>
        <dbReference type="EMBL" id="KAG2636898.1"/>
    </source>
</evidence>
<sequence length="375" mass="39611">MPAADLVGHLIRRNRRASDFVDVALVLAARERRLAEAEARAFAGGRDEHREVAREDEQHGFEGAGIGAPSSLKMTTGPALAPSVLQAELHGDGTEVGIVGIADLTGHEGEAQAEEDGRRREEAPLQVASGKRKESAAASSEGHRWKKLKLRAWGGRCSNAVSESEANTRDESESESEAEDAWDDQYALAIVPDGCDLPVPEASPEIGDVPRTPSEPKHGGGGTDMSVQVNHESEDLVALAVVAPGQELPPPAGGVEERGVKEAGGRQKPEVAWTAASAFAQWRGDSGDEPKNGVLDMEGSPAPEPEASEKCSATAVAANGPPRKKGTFYKMVFKALKEKERQAALAKPATASEPSLRCWLYAPLPKESVAKEGGS</sequence>
<feature type="compositionally biased region" description="Basic and acidic residues" evidence="1">
    <location>
        <begin position="255"/>
        <end position="269"/>
    </location>
</feature>
<protein>
    <submittedName>
        <fullName evidence="2">Uncharacterized protein</fullName>
    </submittedName>
</protein>
<feature type="region of interest" description="Disordered" evidence="1">
    <location>
        <begin position="109"/>
        <end position="144"/>
    </location>
</feature>
<feature type="compositionally biased region" description="Acidic residues" evidence="1">
    <location>
        <begin position="172"/>
        <end position="181"/>
    </location>
</feature>
<gene>
    <name evidence="2" type="ORF">PVAP13_2NG492300</name>
</gene>
<feature type="compositionally biased region" description="Basic and acidic residues" evidence="1">
    <location>
        <begin position="109"/>
        <end position="123"/>
    </location>
</feature>
<feature type="region of interest" description="Disordered" evidence="1">
    <location>
        <begin position="245"/>
        <end position="320"/>
    </location>
</feature>
<reference evidence="2" key="1">
    <citation type="submission" date="2020-05" db="EMBL/GenBank/DDBJ databases">
        <title>WGS assembly of Panicum virgatum.</title>
        <authorList>
            <person name="Lovell J.T."/>
            <person name="Jenkins J."/>
            <person name="Shu S."/>
            <person name="Juenger T.E."/>
            <person name="Schmutz J."/>
        </authorList>
    </citation>
    <scope>NUCLEOTIDE SEQUENCE</scope>
    <source>
        <strain evidence="2">AP13</strain>
    </source>
</reference>
<name>A0A8T0VPS8_PANVG</name>
<feature type="region of interest" description="Disordered" evidence="1">
    <location>
        <begin position="157"/>
        <end position="181"/>
    </location>
</feature>
<organism evidence="2 3">
    <name type="scientific">Panicum virgatum</name>
    <name type="common">Blackwell switchgrass</name>
    <dbReference type="NCBI Taxonomy" id="38727"/>
    <lineage>
        <taxon>Eukaryota</taxon>
        <taxon>Viridiplantae</taxon>
        <taxon>Streptophyta</taxon>
        <taxon>Embryophyta</taxon>
        <taxon>Tracheophyta</taxon>
        <taxon>Spermatophyta</taxon>
        <taxon>Magnoliopsida</taxon>
        <taxon>Liliopsida</taxon>
        <taxon>Poales</taxon>
        <taxon>Poaceae</taxon>
        <taxon>PACMAD clade</taxon>
        <taxon>Panicoideae</taxon>
        <taxon>Panicodae</taxon>
        <taxon>Paniceae</taxon>
        <taxon>Panicinae</taxon>
        <taxon>Panicum</taxon>
        <taxon>Panicum sect. Hiantes</taxon>
    </lineage>
</organism>
<evidence type="ECO:0000256" key="1">
    <source>
        <dbReference type="SAM" id="MobiDB-lite"/>
    </source>
</evidence>
<evidence type="ECO:0000313" key="3">
    <source>
        <dbReference type="Proteomes" id="UP000823388"/>
    </source>
</evidence>
<dbReference type="AlphaFoldDB" id="A0A8T0VPS8"/>
<accession>A0A8T0VPS8</accession>
<proteinExistence type="predicted"/>
<dbReference type="Proteomes" id="UP000823388">
    <property type="component" value="Chromosome 2N"/>
</dbReference>
<feature type="region of interest" description="Disordered" evidence="1">
    <location>
        <begin position="203"/>
        <end position="227"/>
    </location>
</feature>
<feature type="region of interest" description="Disordered" evidence="1">
    <location>
        <begin position="46"/>
        <end position="70"/>
    </location>
</feature>